<evidence type="ECO:0000256" key="3">
    <source>
        <dbReference type="SAM" id="Phobius"/>
    </source>
</evidence>
<feature type="coiled-coil region" evidence="1">
    <location>
        <begin position="404"/>
        <end position="703"/>
    </location>
</feature>
<organism evidence="4">
    <name type="scientific">Corethrella appendiculata</name>
    <dbReference type="NCBI Taxonomy" id="1370023"/>
    <lineage>
        <taxon>Eukaryota</taxon>
        <taxon>Metazoa</taxon>
        <taxon>Ecdysozoa</taxon>
        <taxon>Arthropoda</taxon>
        <taxon>Hexapoda</taxon>
        <taxon>Insecta</taxon>
        <taxon>Pterygota</taxon>
        <taxon>Neoptera</taxon>
        <taxon>Endopterygota</taxon>
        <taxon>Diptera</taxon>
        <taxon>Nematocera</taxon>
        <taxon>Culicoidea</taxon>
        <taxon>Chaoboridae</taxon>
        <taxon>Corethrella</taxon>
    </lineage>
</organism>
<name>U5EQN6_9DIPT</name>
<dbReference type="PANTHER" id="PTHR18939:SF4">
    <property type="entry name" value="RIBOSOME-BINDING PROTEIN 1"/>
    <property type="match status" value="1"/>
</dbReference>
<feature type="transmembrane region" description="Helical" evidence="3">
    <location>
        <begin position="6"/>
        <end position="27"/>
    </location>
</feature>
<protein>
    <submittedName>
        <fullName evidence="4">Putative ribosome binding protein 1 log a dog</fullName>
    </submittedName>
</protein>
<dbReference type="PANTHER" id="PTHR18939">
    <property type="entry name" value="RIBOSOME BINDING PROTEIN-1"/>
    <property type="match status" value="1"/>
</dbReference>
<evidence type="ECO:0000256" key="2">
    <source>
        <dbReference type="SAM" id="MobiDB-lite"/>
    </source>
</evidence>
<feature type="compositionally biased region" description="Basic and acidic residues" evidence="2">
    <location>
        <begin position="98"/>
        <end position="107"/>
    </location>
</feature>
<evidence type="ECO:0000313" key="4">
    <source>
        <dbReference type="EMBL" id="JAB55692.1"/>
    </source>
</evidence>
<dbReference type="EMBL" id="GANO01004179">
    <property type="protein sequence ID" value="JAB55692.1"/>
    <property type="molecule type" value="mRNA"/>
</dbReference>
<feature type="compositionally biased region" description="Low complexity" evidence="2">
    <location>
        <begin position="49"/>
        <end position="64"/>
    </location>
</feature>
<feature type="compositionally biased region" description="Basic and acidic residues" evidence="2">
    <location>
        <begin position="185"/>
        <end position="214"/>
    </location>
</feature>
<feature type="region of interest" description="Disordered" evidence="2">
    <location>
        <begin position="267"/>
        <end position="290"/>
    </location>
</feature>
<keyword evidence="1" id="KW-0175">Coiled coil</keyword>
<sequence length="876" mass="100660">MDLFSVVVFVIVSLVSFGSILFINRFLRGKSFEEIVREKNELRRQVLGAAAANSGSTSGSNKSSLNKDNKKGNKKGNVNNQKKGNLKQQQQQQQQQQKAKESTHEDSESSSSAESETFEEEINPLMPIKRKINNSVEYTETEPFAVQPKNTQKSQQQQKKSKKGILINKSEPVLVKSEPAVEINHFEEMHPKDEIERIHDEISHKTSKSQPKEQRKNKHHHQQQNEPQKQKDETVVKATPPVSPKIESKNQDQTDAIEIVSKQTISTVSNSAASNPNKDKSNKKKKVDNLTQSTAVTSPLIIPSNVDDVTVGSLTKLLAKADLPRNEIQYLIDFLLNKQQDTFIKDPSEWSEGKSDPLQKLKKQLQEKEQQLRDEQDATAAIHAKLKELRYELNAEKSQSNATLRACNDELQAKKIEIQNLSQQLQILNDKCVQEKQTYQQQIQHIQAKLFQYTKDSASLQEQAKTIQQLNENNQLLQQELVNKNNILYNEKRQFEEETKKNVENEKKITEYEAIVHKNVEEYKYLESCLKQDIANKENEIKRLTLDVNRSKDEFNKKQTLQNYEIEQLKQQLNDLQTKQKQTIAANNHIDENNKVEIRNLQNALDSTKTELQSYRNEMTDYKSKISDYEQKIVELKTKEDELMKRLSEQENINLEKQNSNSSSAIDYEAKLKEFEAKENFLIKQLEEQRTKNNEQQQSTNKKLDVDVNKIILDEQNRTKEFIIKLLPTELKESSATSSTNNSNINFENWLEITLKNFVKQQQQNISDKNNHINSTNNSSNNSNNNSNNSEEKTINGNAGGGESDVDGGAEKETLLLRNAQLQKSVDDYKSIIAETESILKNLESKVLEQDVYWRTVVQSKDKEILLLKSSETVQS</sequence>
<feature type="region of interest" description="Disordered" evidence="2">
    <location>
        <begin position="185"/>
        <end position="255"/>
    </location>
</feature>
<feature type="compositionally biased region" description="Low complexity" evidence="2">
    <location>
        <begin position="772"/>
        <end position="789"/>
    </location>
</feature>
<keyword evidence="3" id="KW-0472">Membrane</keyword>
<dbReference type="GO" id="GO:0005789">
    <property type="term" value="C:endoplasmic reticulum membrane"/>
    <property type="evidence" value="ECO:0007669"/>
    <property type="project" value="TreeGrafter"/>
</dbReference>
<keyword evidence="3" id="KW-0812">Transmembrane</keyword>
<reference evidence="4" key="1">
    <citation type="journal article" date="2014" name="Insect Biochem. Mol. Biol.">
        <title>An insight into the sialome of the frog biting fly, Corethrella appendiculata.</title>
        <authorList>
            <person name="Ribeiro J.M.C."/>
            <person name="Chagas A.C."/>
            <person name="Pham V.M."/>
            <person name="Lounibos L.P."/>
            <person name="Calvo E."/>
        </authorList>
    </citation>
    <scope>NUCLEOTIDE SEQUENCE</scope>
    <source>
        <tissue evidence="4">Salivary glands</tissue>
    </source>
</reference>
<keyword evidence="3" id="KW-1133">Transmembrane helix</keyword>
<proteinExistence type="evidence at transcript level"/>
<evidence type="ECO:0000256" key="1">
    <source>
        <dbReference type="SAM" id="Coils"/>
    </source>
</evidence>
<feature type="region of interest" description="Disordered" evidence="2">
    <location>
        <begin position="769"/>
        <end position="808"/>
    </location>
</feature>
<feature type="region of interest" description="Disordered" evidence="2">
    <location>
        <begin position="49"/>
        <end position="128"/>
    </location>
</feature>
<feature type="compositionally biased region" description="Low complexity" evidence="2">
    <location>
        <begin position="75"/>
        <end position="97"/>
    </location>
</feature>
<accession>U5EQN6</accession>
<feature type="region of interest" description="Disordered" evidence="2">
    <location>
        <begin position="141"/>
        <end position="172"/>
    </location>
</feature>
<dbReference type="InterPro" id="IPR040248">
    <property type="entry name" value="RRBP1"/>
</dbReference>
<dbReference type="AlphaFoldDB" id="U5EQN6"/>